<keyword evidence="3" id="KW-1185">Reference proteome</keyword>
<dbReference type="InterPro" id="IPR017737">
    <property type="entry name" value="TssE1-like"/>
</dbReference>
<sequence>MKASQALVPSLLDRLLDDAPENMANTNRPFTWRDMRHSVRRDLENLLNAKVHWHVWSKYYPELNCSLFSYGLPDFSAMPLSSLDGRQALCHIIEDTIRKFEPRFADVAVTVVGDDEPVDRILRLRIHALFHATPEAEEVTFDSEIEPICLGIRISEP</sequence>
<dbReference type="OrthoDB" id="119583at2"/>
<dbReference type="SUPFAM" id="SSF160719">
    <property type="entry name" value="gpW/gp25-like"/>
    <property type="match status" value="1"/>
</dbReference>
<dbReference type="RefSeq" id="WP_047880324.1">
    <property type="nucleotide sequence ID" value="NZ_LDOT01000027.1"/>
</dbReference>
<dbReference type="NCBIfam" id="TIGR03357">
    <property type="entry name" value="VI_zyme"/>
    <property type="match status" value="1"/>
</dbReference>
<dbReference type="InterPro" id="IPR053176">
    <property type="entry name" value="T6SS_TssE1-like"/>
</dbReference>
<dbReference type="PANTHER" id="PTHR38595">
    <property type="entry name" value="CYTOPLASMIC PROTEIN-RELATED"/>
    <property type="match status" value="1"/>
</dbReference>
<dbReference type="STRING" id="1195763.ABT56_18200"/>
<dbReference type="Proteomes" id="UP000036097">
    <property type="component" value="Unassembled WGS sequence"/>
</dbReference>
<accession>A0A0J1JNC4</accession>
<organism evidence="2 3">
    <name type="scientific">Photobacterium aquae</name>
    <dbReference type="NCBI Taxonomy" id="1195763"/>
    <lineage>
        <taxon>Bacteria</taxon>
        <taxon>Pseudomonadati</taxon>
        <taxon>Pseudomonadota</taxon>
        <taxon>Gammaproteobacteria</taxon>
        <taxon>Vibrionales</taxon>
        <taxon>Vibrionaceae</taxon>
        <taxon>Photobacterium</taxon>
    </lineage>
</organism>
<evidence type="ECO:0000313" key="3">
    <source>
        <dbReference type="Proteomes" id="UP000036097"/>
    </source>
</evidence>
<dbReference type="PATRIC" id="fig|1195763.3.peg.3887"/>
<protein>
    <submittedName>
        <fullName evidence="2">Lysozyme</fullName>
    </submittedName>
</protein>
<dbReference type="InterPro" id="IPR007048">
    <property type="entry name" value="IraD/Gp25-like"/>
</dbReference>
<dbReference type="AlphaFoldDB" id="A0A0J1JNC4"/>
<proteinExistence type="predicted"/>
<dbReference type="Gene3D" id="3.10.450.40">
    <property type="match status" value="1"/>
</dbReference>
<name>A0A0J1JNC4_9GAMM</name>
<dbReference type="EMBL" id="LDOT01000027">
    <property type="protein sequence ID" value="KLV03737.1"/>
    <property type="molecule type" value="Genomic_DNA"/>
</dbReference>
<feature type="domain" description="IraD/Gp25-like" evidence="1">
    <location>
        <begin position="34"/>
        <end position="134"/>
    </location>
</feature>
<comment type="caution">
    <text evidence="2">The sequence shown here is derived from an EMBL/GenBank/DDBJ whole genome shotgun (WGS) entry which is preliminary data.</text>
</comment>
<dbReference type="Pfam" id="PF04965">
    <property type="entry name" value="GPW_gp25"/>
    <property type="match status" value="1"/>
</dbReference>
<reference evidence="2 3" key="1">
    <citation type="submission" date="2015-05" db="EMBL/GenBank/DDBJ databases">
        <title>Photobacterium galathea sp. nov.</title>
        <authorList>
            <person name="Machado H."/>
            <person name="Gram L."/>
        </authorList>
    </citation>
    <scope>NUCLEOTIDE SEQUENCE [LARGE SCALE GENOMIC DNA]</scope>
    <source>
        <strain evidence="2 3">CGMCC 1.12159</strain>
    </source>
</reference>
<evidence type="ECO:0000313" key="2">
    <source>
        <dbReference type="EMBL" id="KLV03737.1"/>
    </source>
</evidence>
<evidence type="ECO:0000259" key="1">
    <source>
        <dbReference type="Pfam" id="PF04965"/>
    </source>
</evidence>
<gene>
    <name evidence="2" type="ORF">ABT56_18200</name>
</gene>
<dbReference type="PANTHER" id="PTHR38595:SF1">
    <property type="entry name" value="TYPE VI SECRETION SYSTEM COMPONENT TSSE1"/>
    <property type="match status" value="1"/>
</dbReference>